<evidence type="ECO:0000313" key="4">
    <source>
        <dbReference type="Proteomes" id="UP000671852"/>
    </source>
</evidence>
<evidence type="ECO:0000256" key="1">
    <source>
        <dbReference type="ARBA" id="ARBA00022729"/>
    </source>
</evidence>
<reference evidence="3" key="2">
    <citation type="submission" date="2021-04" db="EMBL/GenBank/DDBJ databases">
        <title>Isolation and characterization of a novel species of the genus Sulfurimonas.</title>
        <authorList>
            <person name="Fukui M."/>
        </authorList>
    </citation>
    <scope>NUCLEOTIDE SEQUENCE</scope>
    <source>
        <strain evidence="3">H1576</strain>
    </source>
</reference>
<dbReference type="Gene3D" id="2.50.20.10">
    <property type="entry name" value="Lipoprotein localisation LolA/LolB/LppX"/>
    <property type="match status" value="1"/>
</dbReference>
<dbReference type="KEGG" id="saqt:GJV85_07800"/>
<protein>
    <submittedName>
        <fullName evidence="3">Outer membrane lipoprotein-sorting protein</fullName>
    </submittedName>
</protein>
<proteinExistence type="predicted"/>
<dbReference type="Proteomes" id="UP000671852">
    <property type="component" value="Chromosome"/>
</dbReference>
<evidence type="ECO:0000259" key="2">
    <source>
        <dbReference type="Pfam" id="PF17131"/>
    </source>
</evidence>
<feature type="domain" description="Uncharacterized protein TP-0789" evidence="2">
    <location>
        <begin position="61"/>
        <end position="239"/>
    </location>
</feature>
<dbReference type="Pfam" id="PF17131">
    <property type="entry name" value="LolA_like"/>
    <property type="match status" value="1"/>
</dbReference>
<evidence type="ECO:0000313" key="3">
    <source>
        <dbReference type="EMBL" id="QSZ42015.1"/>
    </source>
</evidence>
<dbReference type="RefSeq" id="WP_207560832.1">
    <property type="nucleotide sequence ID" value="NZ_CP046072.1"/>
</dbReference>
<dbReference type="CDD" id="cd16329">
    <property type="entry name" value="LolA_like"/>
    <property type="match status" value="1"/>
</dbReference>
<dbReference type="AlphaFoldDB" id="A0A975B0R8"/>
<gene>
    <name evidence="3" type="ORF">GJV85_07800</name>
</gene>
<organism evidence="3 4">
    <name type="scientific">Sulfurimonas aquatica</name>
    <dbReference type="NCBI Taxonomy" id="2672570"/>
    <lineage>
        <taxon>Bacteria</taxon>
        <taxon>Pseudomonadati</taxon>
        <taxon>Campylobacterota</taxon>
        <taxon>Epsilonproteobacteria</taxon>
        <taxon>Campylobacterales</taxon>
        <taxon>Sulfurimonadaceae</taxon>
        <taxon>Sulfurimonas</taxon>
    </lineage>
</organism>
<dbReference type="SUPFAM" id="SSF89392">
    <property type="entry name" value="Prokaryotic lipoproteins and lipoprotein localization factors"/>
    <property type="match status" value="1"/>
</dbReference>
<dbReference type="InterPro" id="IPR033399">
    <property type="entry name" value="TP_0789-like"/>
</dbReference>
<reference evidence="3" key="1">
    <citation type="submission" date="2019-11" db="EMBL/GenBank/DDBJ databases">
        <authorList>
            <person name="Kojima H."/>
        </authorList>
    </citation>
    <scope>NUCLEOTIDE SEQUENCE</scope>
    <source>
        <strain evidence="3">H1576</strain>
    </source>
</reference>
<keyword evidence="4" id="KW-1185">Reference proteome</keyword>
<name>A0A975B0R8_9BACT</name>
<keyword evidence="3" id="KW-0449">Lipoprotein</keyword>
<dbReference type="EMBL" id="CP046072">
    <property type="protein sequence ID" value="QSZ42015.1"/>
    <property type="molecule type" value="Genomic_DNA"/>
</dbReference>
<dbReference type="InterPro" id="IPR029046">
    <property type="entry name" value="LolA/LolB/LppX"/>
</dbReference>
<sequence>MNKTLLSLLFSFTLLFSNEALEIMKKVDNNMRGENVYMKLNLSITSMGHTRVMKMESWSQGSDKSFVKTLYPPKDRGITFLSLDNQMWQYIPKIERVIKIPPSMMLQNWMGTDITNDDIVKQSSLIEDYTAKLLKRESNIATIELVPREDAAVVWGKIVSKIDTDTYTSTQDTFYDEDGLEVRVFTYKDVKKIGKYFIPTIWRITPLDKQGNFTEIKIEDVAFDTEISDTYFNKSALKRFSR</sequence>
<accession>A0A975B0R8</accession>
<keyword evidence="1" id="KW-0732">Signal</keyword>